<feature type="region of interest" description="Disordered" evidence="2">
    <location>
        <begin position="155"/>
        <end position="188"/>
    </location>
</feature>
<evidence type="ECO:0000313" key="5">
    <source>
        <dbReference type="Proteomes" id="UP001343492"/>
    </source>
</evidence>
<evidence type="ECO:0000256" key="2">
    <source>
        <dbReference type="SAM" id="MobiDB-lite"/>
    </source>
</evidence>
<keyword evidence="1" id="KW-0732">Signal</keyword>
<keyword evidence="5" id="KW-1185">Reference proteome</keyword>
<feature type="domain" description="Organic solvent tolerance-like N-terminal" evidence="3">
    <location>
        <begin position="47"/>
        <end position="150"/>
    </location>
</feature>
<evidence type="ECO:0000259" key="3">
    <source>
        <dbReference type="Pfam" id="PF03968"/>
    </source>
</evidence>
<organism evidence="4 5">
    <name type="scientific">Altererythrobacter litoralis</name>
    <dbReference type="NCBI Taxonomy" id="3113904"/>
    <lineage>
        <taxon>Bacteria</taxon>
        <taxon>Pseudomonadati</taxon>
        <taxon>Pseudomonadota</taxon>
        <taxon>Alphaproteobacteria</taxon>
        <taxon>Sphingomonadales</taxon>
        <taxon>Erythrobacteraceae</taxon>
        <taxon>Altererythrobacter</taxon>
    </lineage>
</organism>
<dbReference type="PANTHER" id="PTHR36504">
    <property type="entry name" value="LIPOPOLYSACCHARIDE EXPORT SYSTEM PROTEIN LPTA"/>
    <property type="match status" value="1"/>
</dbReference>
<dbReference type="EMBL" id="JAZDQV010000002">
    <property type="protein sequence ID" value="MEE1876512.1"/>
    <property type="molecule type" value="Genomic_DNA"/>
</dbReference>
<sequence>MNRSYTAPAIRSAALGFVLTLVAMGGIELHAQGLGGHDSKARVDYSASNLYIDDRQNRGVLSGGVTVTQAGLTVRSQRMIVDYSDAERLSISRITATGGVYVARGGETARGDAAVYDLDRRIITMAGNVELRRGGDRLSGGRLVIDLASGRASVDGRGATGGQATGGQVTGSFNVPQRERQATEDDER</sequence>
<evidence type="ECO:0000256" key="1">
    <source>
        <dbReference type="ARBA" id="ARBA00022729"/>
    </source>
</evidence>
<dbReference type="InterPro" id="IPR005653">
    <property type="entry name" value="OstA-like_N"/>
</dbReference>
<dbReference type="Proteomes" id="UP001343492">
    <property type="component" value="Unassembled WGS sequence"/>
</dbReference>
<dbReference type="Pfam" id="PF03968">
    <property type="entry name" value="LptD_N"/>
    <property type="match status" value="1"/>
</dbReference>
<comment type="caution">
    <text evidence="4">The sequence shown here is derived from an EMBL/GenBank/DDBJ whole genome shotgun (WGS) entry which is preliminary data.</text>
</comment>
<dbReference type="PANTHER" id="PTHR36504:SF1">
    <property type="entry name" value="LIPOPOLYSACCHARIDE EXPORT SYSTEM PROTEIN LPTA"/>
    <property type="match status" value="1"/>
</dbReference>
<reference evidence="4 5" key="1">
    <citation type="submission" date="2024-01" db="EMBL/GenBank/DDBJ databases">
        <title>The genome sequence of Erythrobacteraceae sp. strain 1XM1-14.</title>
        <authorList>
            <person name="Liu Y."/>
        </authorList>
    </citation>
    <scope>NUCLEOTIDE SEQUENCE [LARGE SCALE GENOMIC DNA]</scope>
    <source>
        <strain evidence="4 5">1XM1-14</strain>
    </source>
</reference>
<dbReference type="InterPro" id="IPR052037">
    <property type="entry name" value="LPS_export_LptA"/>
</dbReference>
<accession>A0ABU7GC45</accession>
<feature type="compositionally biased region" description="Gly residues" evidence="2">
    <location>
        <begin position="158"/>
        <end position="169"/>
    </location>
</feature>
<dbReference type="Gene3D" id="2.60.450.10">
    <property type="entry name" value="Lipopolysaccharide (LPS) transport protein A like domain"/>
    <property type="match status" value="1"/>
</dbReference>
<name>A0ABU7GC45_9SPHN</name>
<protein>
    <submittedName>
        <fullName evidence="4">LptA/OstA family protein</fullName>
    </submittedName>
</protein>
<gene>
    <name evidence="4" type="ORF">VRS74_02285</name>
</gene>
<proteinExistence type="predicted"/>
<feature type="compositionally biased region" description="Basic and acidic residues" evidence="2">
    <location>
        <begin position="177"/>
        <end position="188"/>
    </location>
</feature>
<evidence type="ECO:0000313" key="4">
    <source>
        <dbReference type="EMBL" id="MEE1876512.1"/>
    </source>
</evidence>
<dbReference type="RefSeq" id="WP_354143622.1">
    <property type="nucleotide sequence ID" value="NZ_JAZDQV010000002.1"/>
</dbReference>